<dbReference type="InterPro" id="IPR013096">
    <property type="entry name" value="Cupin_2"/>
</dbReference>
<reference evidence="2 3" key="1">
    <citation type="submission" date="2020-07" db="EMBL/GenBank/DDBJ databases">
        <title>Spirosoma foliorum sp. nov., isolated from the leaves on the Nejang mountain Korea, Republic of.</title>
        <authorList>
            <person name="Ho H."/>
            <person name="Lee Y.-J."/>
            <person name="Nurcahyanto D.-A."/>
            <person name="Kim S.-G."/>
        </authorList>
    </citation>
    <scope>NUCLEOTIDE SEQUENCE [LARGE SCALE GENOMIC DNA]</scope>
    <source>
        <strain evidence="2 3">PL0136</strain>
    </source>
</reference>
<evidence type="ECO:0000259" key="1">
    <source>
        <dbReference type="Pfam" id="PF07883"/>
    </source>
</evidence>
<dbReference type="EMBL" id="CP059732">
    <property type="protein sequence ID" value="QMW03060.1"/>
    <property type="molecule type" value="Genomic_DNA"/>
</dbReference>
<dbReference type="Gene3D" id="2.60.120.10">
    <property type="entry name" value="Jelly Rolls"/>
    <property type="match status" value="1"/>
</dbReference>
<protein>
    <submittedName>
        <fullName evidence="2">Cupin domain-containing protein</fullName>
    </submittedName>
</protein>
<sequence length="203" mass="22978">MQFNEQEYIRSGLLDQYALGVLSPGEAKEVEQLARKYPIIKAELDWITKTLAESERAEPVAPRPGLKTQIMKALGELEETPVFDLSALPFINAYSDADQWQRTVASIQPPDDYRNLFGHVLQKDAQVEQFLLWVKHSIRPEEHHDELESFLILEGRCECLIGGELVQLSAGDYMAVPVDLEHTVRVISDTPVKAILQRLKIAV</sequence>
<keyword evidence="3" id="KW-1185">Reference proteome</keyword>
<dbReference type="InterPro" id="IPR011051">
    <property type="entry name" value="RmlC_Cupin_sf"/>
</dbReference>
<dbReference type="SUPFAM" id="SSF51182">
    <property type="entry name" value="RmlC-like cupins"/>
    <property type="match status" value="1"/>
</dbReference>
<organism evidence="2 3">
    <name type="scientific">Spirosoma foliorum</name>
    <dbReference type="NCBI Taxonomy" id="2710596"/>
    <lineage>
        <taxon>Bacteria</taxon>
        <taxon>Pseudomonadati</taxon>
        <taxon>Bacteroidota</taxon>
        <taxon>Cytophagia</taxon>
        <taxon>Cytophagales</taxon>
        <taxon>Cytophagaceae</taxon>
        <taxon>Spirosoma</taxon>
    </lineage>
</organism>
<evidence type="ECO:0000313" key="3">
    <source>
        <dbReference type="Proteomes" id="UP000515369"/>
    </source>
</evidence>
<accession>A0A7G5GW18</accession>
<dbReference type="RefSeq" id="WP_182460348.1">
    <property type="nucleotide sequence ID" value="NZ_CP059732.1"/>
</dbReference>
<dbReference type="AlphaFoldDB" id="A0A7G5GW18"/>
<dbReference type="Proteomes" id="UP000515369">
    <property type="component" value="Chromosome"/>
</dbReference>
<evidence type="ECO:0000313" key="2">
    <source>
        <dbReference type="EMBL" id="QMW03060.1"/>
    </source>
</evidence>
<proteinExistence type="predicted"/>
<dbReference type="InterPro" id="IPR014710">
    <property type="entry name" value="RmlC-like_jellyroll"/>
</dbReference>
<feature type="domain" description="Cupin type-2" evidence="1">
    <location>
        <begin position="136"/>
        <end position="195"/>
    </location>
</feature>
<gene>
    <name evidence="2" type="ORF">H3H32_35150</name>
</gene>
<dbReference type="Pfam" id="PF07883">
    <property type="entry name" value="Cupin_2"/>
    <property type="match status" value="1"/>
</dbReference>
<name>A0A7G5GW18_9BACT</name>
<dbReference type="KEGG" id="sfol:H3H32_35150"/>